<protein>
    <submittedName>
        <fullName evidence="1">Uncharacterized protein</fullName>
    </submittedName>
</protein>
<evidence type="ECO:0000313" key="1">
    <source>
        <dbReference type="EMBL" id="CAB4127296.1"/>
    </source>
</evidence>
<sequence length="122" mass="14141">MSDIVENFNEEDMFPHRVLENKYDGMHGIQFTDGEFNGIIFSYGKVEFPETDDNDNDDAAKLSFDYDVHDNAGLEYDKDKFEQYLGDFLVQLIMYGIKNNDIVYTGGIDENRDDNIIESDNK</sequence>
<proteinExistence type="predicted"/>
<name>A0A6J5L1Y3_9CAUD</name>
<dbReference type="EMBL" id="LR796208">
    <property type="protein sequence ID" value="CAB4127296.1"/>
    <property type="molecule type" value="Genomic_DNA"/>
</dbReference>
<organism evidence="1">
    <name type="scientific">uncultured Caudovirales phage</name>
    <dbReference type="NCBI Taxonomy" id="2100421"/>
    <lineage>
        <taxon>Viruses</taxon>
        <taxon>Duplodnaviria</taxon>
        <taxon>Heunggongvirae</taxon>
        <taxon>Uroviricota</taxon>
        <taxon>Caudoviricetes</taxon>
        <taxon>Peduoviridae</taxon>
        <taxon>Maltschvirus</taxon>
        <taxon>Maltschvirus maltsch</taxon>
    </lineage>
</organism>
<gene>
    <name evidence="1" type="ORF">UFOVP84_116</name>
</gene>
<accession>A0A6J5L1Y3</accession>
<reference evidence="1" key="1">
    <citation type="submission" date="2020-04" db="EMBL/GenBank/DDBJ databases">
        <authorList>
            <person name="Chiriac C."/>
            <person name="Salcher M."/>
            <person name="Ghai R."/>
            <person name="Kavagutti S V."/>
        </authorList>
    </citation>
    <scope>NUCLEOTIDE SEQUENCE</scope>
</reference>